<gene>
    <name evidence="1" type="ORF">BO79DRAFT_235838</name>
</gene>
<dbReference type="Proteomes" id="UP000249748">
    <property type="component" value="Unassembled WGS sequence"/>
</dbReference>
<name>A0ACD1INF3_9EURO</name>
<dbReference type="EMBL" id="KZ824540">
    <property type="protein sequence ID" value="RAK91900.1"/>
    <property type="molecule type" value="Genomic_DNA"/>
</dbReference>
<proteinExistence type="predicted"/>
<evidence type="ECO:0000313" key="1">
    <source>
        <dbReference type="EMBL" id="RAK91900.1"/>
    </source>
</evidence>
<organism evidence="1 2">
    <name type="scientific">Aspergillus costaricaensis CBS 115574</name>
    <dbReference type="NCBI Taxonomy" id="1448317"/>
    <lineage>
        <taxon>Eukaryota</taxon>
        <taxon>Fungi</taxon>
        <taxon>Dikarya</taxon>
        <taxon>Ascomycota</taxon>
        <taxon>Pezizomycotina</taxon>
        <taxon>Eurotiomycetes</taxon>
        <taxon>Eurotiomycetidae</taxon>
        <taxon>Eurotiales</taxon>
        <taxon>Aspergillaceae</taxon>
        <taxon>Aspergillus</taxon>
        <taxon>Aspergillus subgen. Circumdati</taxon>
    </lineage>
</organism>
<reference evidence="1" key="1">
    <citation type="submission" date="2018-02" db="EMBL/GenBank/DDBJ databases">
        <title>The genomes of Aspergillus section Nigri reveals drivers in fungal speciation.</title>
        <authorList>
            <consortium name="DOE Joint Genome Institute"/>
            <person name="Vesth T.C."/>
            <person name="Nybo J."/>
            <person name="Theobald S."/>
            <person name="Brandl J."/>
            <person name="Frisvad J.C."/>
            <person name="Nielsen K.F."/>
            <person name="Lyhne E.K."/>
            <person name="Kogle M.E."/>
            <person name="Kuo A."/>
            <person name="Riley R."/>
            <person name="Clum A."/>
            <person name="Nolan M."/>
            <person name="Lipzen A."/>
            <person name="Salamov A."/>
            <person name="Henrissat B."/>
            <person name="Wiebenga A."/>
            <person name="De vries R.P."/>
            <person name="Grigoriev I.V."/>
            <person name="Mortensen U.H."/>
            <person name="Andersen M.R."/>
            <person name="Baker S.E."/>
        </authorList>
    </citation>
    <scope>NUCLEOTIDE SEQUENCE</scope>
    <source>
        <strain evidence="1">CBS 115574</strain>
    </source>
</reference>
<keyword evidence="2" id="KW-1185">Reference proteome</keyword>
<sequence>MSSIHTSTWLQLIMSAPFAKFPSSASISPNPFTVSIPDEQLDDLKTLIRLSRIAPPTYESLQSDGRFGITSEWLTTMREKWLSEFDWRPFEARLNSFPQFTTEIEGLTIHFAALFSQREDAVPIALLHGWPGSFVEFYPILQLFREEYTPETLPFHLIVPSLPGYTFSSGPPLDKNFGLMDNARVVDQLMKDLGFGSGYIIQGGDIGSFVGRLLGVSFDACKAVHLNLCAMRAPPDGPSIESLSAAEKEGIARMEKFMTDGLAYAMEHSTRPSTIGHVLSSSPIALLAWIGEKYLQWVDKPLPSETILEMVSLYWLTESFPRAIHTYRETTPTASAPNGATMLQKELYIHKPFGFSYFPKDLCPVPRSWIATTGNLVFFRDHAEGGHFAALERPRELKADLTAFVEQVWQKLGHSRSVTSR</sequence>
<accession>A0ACD1INF3</accession>
<keyword evidence="1" id="KW-0378">Hydrolase</keyword>
<protein>
    <submittedName>
        <fullName evidence="1">Epoxide hydrolase</fullName>
    </submittedName>
</protein>
<evidence type="ECO:0000313" key="2">
    <source>
        <dbReference type="Proteomes" id="UP000249748"/>
    </source>
</evidence>